<evidence type="ECO:0000313" key="1">
    <source>
        <dbReference type="EMBL" id="EEP54051.1"/>
    </source>
</evidence>
<evidence type="ECO:0008006" key="3">
    <source>
        <dbReference type="Google" id="ProtNLM"/>
    </source>
</evidence>
<dbReference type="Proteomes" id="UP000003081">
    <property type="component" value="Unassembled WGS sequence"/>
</dbReference>
<dbReference type="HOGENOM" id="CLU_203076_0_0_9"/>
<sequence>MSKIMENLINNKFYETKKDVEGKLNVFFAFSVLTQEEYTNLMQLTESKYTEVVAQ</sequence>
<evidence type="ECO:0000313" key="2">
    <source>
        <dbReference type="Proteomes" id="UP000003081"/>
    </source>
</evidence>
<name>C4IGY8_CLOBU</name>
<dbReference type="EMBL" id="ACOM01000005">
    <property type="protein sequence ID" value="EEP54051.1"/>
    <property type="molecule type" value="Genomic_DNA"/>
</dbReference>
<dbReference type="eggNOG" id="ENOG5032593">
    <property type="taxonomic scope" value="Bacteria"/>
</dbReference>
<protein>
    <recommendedName>
        <fullName evidence="3">XkdX family protein</fullName>
    </recommendedName>
</protein>
<comment type="caution">
    <text evidence="1">The sequence shown here is derived from an EMBL/GenBank/DDBJ whole genome shotgun (WGS) entry which is preliminary data.</text>
</comment>
<reference evidence="1 2" key="1">
    <citation type="submission" date="2009-08" db="EMBL/GenBank/DDBJ databases">
        <authorList>
            <person name="Shrivastava S."/>
            <person name="Brinkac L.B."/>
            <person name="Brown J.L."/>
            <person name="Bruce D.B."/>
            <person name="Detter C."/>
            <person name="Green L.D."/>
            <person name="Munk C.A."/>
            <person name="Rogers Y.C."/>
            <person name="Tapia R."/>
            <person name="Sims D.R."/>
            <person name="Smith L.A."/>
            <person name="Smith T.J."/>
            <person name="Sutton G."/>
            <person name="Brettin T."/>
        </authorList>
    </citation>
    <scope>NUCLEOTIDE SEQUENCE [LARGE SCALE GENOMIC DNA]</scope>
    <source>
        <strain evidence="2">E4 str. BoNT E BL5262</strain>
    </source>
</reference>
<dbReference type="RefSeq" id="WP_003415044.1">
    <property type="nucleotide sequence ID" value="NZ_ACOM01000005.1"/>
</dbReference>
<accession>C4IGY8</accession>
<dbReference type="AlphaFoldDB" id="C4IGY8"/>
<proteinExistence type="predicted"/>
<gene>
    <name evidence="1" type="ORF">CLP_2682</name>
</gene>
<keyword evidence="2" id="KW-1185">Reference proteome</keyword>
<organism evidence="1 2">
    <name type="scientific">Clostridium butyricum E4 str. BoNT E BL5262</name>
    <dbReference type="NCBI Taxonomy" id="632245"/>
    <lineage>
        <taxon>Bacteria</taxon>
        <taxon>Bacillati</taxon>
        <taxon>Bacillota</taxon>
        <taxon>Clostridia</taxon>
        <taxon>Eubacteriales</taxon>
        <taxon>Clostridiaceae</taxon>
        <taxon>Clostridium</taxon>
    </lineage>
</organism>